<evidence type="ECO:0000256" key="1">
    <source>
        <dbReference type="ARBA" id="ARBA00001946"/>
    </source>
</evidence>
<dbReference type="PRINTS" id="PR01161">
    <property type="entry name" value="TUBULIN"/>
</dbReference>
<dbReference type="SMART" id="SM01381">
    <property type="entry name" value="7TM_GPCR_Srsx"/>
    <property type="match status" value="1"/>
</dbReference>
<evidence type="ECO:0000256" key="22">
    <source>
        <dbReference type="ARBA" id="ARBA00023466"/>
    </source>
</evidence>
<feature type="compositionally biased region" description="Basic and acidic residues" evidence="24">
    <location>
        <begin position="420"/>
        <end position="431"/>
    </location>
</feature>
<dbReference type="FunFam" id="1.20.1070.10:FF:000211">
    <property type="entry name" value="Melanocyte-stimulating hormone receptor"/>
    <property type="match status" value="1"/>
</dbReference>
<keyword evidence="9 25" id="KW-0812">Transmembrane</keyword>
<evidence type="ECO:0000259" key="26">
    <source>
        <dbReference type="PROSITE" id="PS50262"/>
    </source>
</evidence>
<dbReference type="Pfam" id="PF00091">
    <property type="entry name" value="Tubulin"/>
    <property type="match status" value="1"/>
</dbReference>
<evidence type="ECO:0000313" key="27">
    <source>
        <dbReference type="Proteomes" id="UP000265300"/>
    </source>
</evidence>
<evidence type="ECO:0000256" key="21">
    <source>
        <dbReference type="ARBA" id="ARBA00023224"/>
    </source>
</evidence>
<dbReference type="InterPro" id="IPR023123">
    <property type="entry name" value="Tubulin_C"/>
</dbReference>
<evidence type="ECO:0000256" key="7">
    <source>
        <dbReference type="ARBA" id="ARBA00022490"/>
    </source>
</evidence>
<keyword evidence="16" id="KW-0342">GTP-binding</keyword>
<organism evidence="27 28">
    <name type="scientific">Lipotes vexillifer</name>
    <name type="common">Yangtze river dolphin</name>
    <dbReference type="NCBI Taxonomy" id="118797"/>
    <lineage>
        <taxon>Eukaryota</taxon>
        <taxon>Metazoa</taxon>
        <taxon>Chordata</taxon>
        <taxon>Craniata</taxon>
        <taxon>Vertebrata</taxon>
        <taxon>Euteleostomi</taxon>
        <taxon>Mammalia</taxon>
        <taxon>Eutheria</taxon>
        <taxon>Laurasiatheria</taxon>
        <taxon>Artiodactyla</taxon>
        <taxon>Whippomorpha</taxon>
        <taxon>Cetacea</taxon>
        <taxon>Odontoceti</taxon>
        <taxon>Lipotidae</taxon>
        <taxon>Lipotes</taxon>
    </lineage>
</organism>
<feature type="transmembrane region" description="Helical" evidence="25">
    <location>
        <begin position="119"/>
        <end position="140"/>
    </location>
</feature>
<dbReference type="FunFam" id="3.30.1330.20:FF:000002">
    <property type="entry name" value="Tubulin beta chain"/>
    <property type="match status" value="1"/>
</dbReference>
<evidence type="ECO:0000256" key="11">
    <source>
        <dbReference type="ARBA" id="ARBA00022723"/>
    </source>
</evidence>
<dbReference type="Pfam" id="PF00001">
    <property type="entry name" value="7tm_1"/>
    <property type="match status" value="1"/>
</dbReference>
<keyword evidence="17 25" id="KW-0472">Membrane</keyword>
<dbReference type="OrthoDB" id="8721661at2759"/>
<keyword evidence="10" id="KW-0493">Microtubule</keyword>
<dbReference type="InterPro" id="IPR000276">
    <property type="entry name" value="GPCR_Rhodpsn"/>
</dbReference>
<dbReference type="SUPFAM" id="SSF55307">
    <property type="entry name" value="Tubulin C-terminal domain-like"/>
    <property type="match status" value="1"/>
</dbReference>
<evidence type="ECO:0000256" key="4">
    <source>
        <dbReference type="ARBA" id="ARBA00009636"/>
    </source>
</evidence>
<evidence type="ECO:0000256" key="5">
    <source>
        <dbReference type="ARBA" id="ARBA00020454"/>
    </source>
</evidence>
<dbReference type="CDD" id="cd02187">
    <property type="entry name" value="beta_tubulin"/>
    <property type="match status" value="1"/>
</dbReference>
<dbReference type="Gene3D" id="3.40.50.1440">
    <property type="entry name" value="Tubulin/FtsZ, GTPase domain"/>
    <property type="match status" value="1"/>
</dbReference>
<feature type="transmembrane region" description="Helical" evidence="25">
    <location>
        <begin position="187"/>
        <end position="214"/>
    </location>
</feature>
<evidence type="ECO:0000256" key="9">
    <source>
        <dbReference type="ARBA" id="ARBA00022692"/>
    </source>
</evidence>
<dbReference type="InParanoid" id="A0A340YAW5"/>
<accession>A0A340YAW5</accession>
<name>A0A340YAW5_LIPVE</name>
<dbReference type="KEGG" id="lve:103082376"/>
<sequence length="926" mass="101013">MPVLGPQRQLPSPLNSTSPATPRLGLATNQTGLQCLEVSVPEGLFLSLGLVSLVENVLVVAAIVKNRNLHSPMFCFICCLAVSDLLVSVSNVLETAVMLLLEAGALAPRAAVVQQLDDVIDVLICSSMVSSLCFLGAIAVDRYISVFSALRYHSLVTLPRAWRAIAAIWVASVLASTLFIACYNHTAVLLCLVSFFVAMLALMAVLYVHMLARACQHARGIARLHKRQHSAQQGFGLKGAATLTILLGTFFLCWGPFFLHLSLIVLCPQHPTCGCVFKNFNLFLTLIICNAIVDPLIYAFRSQELRKALQEVLQGSCPGLSSHLLPPQTQRTFDPLPVPARPPLAAPALTADLGAGSWFPAGPAFAGRRDDESASSRAPEPSGDGGGAGLARCQPAGRPGRWSQPPPHPSFRMRGPQTPGRREEAQQRAVERGCAAGRGGRGPAQERAAGAADPPQTAPAPARPPASRSRPPHAPSMREIVHIQAGQCGNQIGAKFWEVISDEHGIDPSGNYVGDSDLQLERISVYYNEASSHKYVPRAILVDLEPGTMDSVRSGAFGHLFRPDNFIFGQSGAGNNWAKGHYTEGAELVDSVLDVVRKECENCDCLQGFQLTHSLGGGTGSGMGTLLISKVREEYPDRIMNTFSVVPSPKVSDTVVEPYNATLSIHQLVENTDETYCIDNEALYDICFRTLKLATPTYGDLNHLVSATMSGVTTSLRFPGQLNADLRKLAVNMVPFPRLHFFMPGFAPLTARGSQQYRALTVPELTQQMFDAKNMMAACDPRHGRYLTVATVFRGRMSMKEVDEQMLAIQSKNSSYFVEWIPNNVKVAVCDIPPRGLKMSSTFIGNSTAIQELFKRISEQFTAMFRRKAFLHWYTGEGMDEMEFTEAESNMNDLVSEYQQYQDATAEEEGEMYEDDDEESEAQGPK</sequence>
<feature type="region of interest" description="Disordered" evidence="24">
    <location>
        <begin position="897"/>
        <end position="926"/>
    </location>
</feature>
<evidence type="ECO:0000256" key="2">
    <source>
        <dbReference type="ARBA" id="ARBA00004245"/>
    </source>
</evidence>
<evidence type="ECO:0000313" key="28">
    <source>
        <dbReference type="RefSeq" id="XP_007468545.1"/>
    </source>
</evidence>
<feature type="transmembrane region" description="Helical" evidence="25">
    <location>
        <begin position="279"/>
        <end position="300"/>
    </location>
</feature>
<dbReference type="GO" id="GO:0005886">
    <property type="term" value="C:plasma membrane"/>
    <property type="evidence" value="ECO:0007669"/>
    <property type="project" value="UniProtKB-SubCell"/>
</dbReference>
<feature type="transmembrane region" description="Helical" evidence="25">
    <location>
        <begin position="235"/>
        <end position="259"/>
    </location>
</feature>
<dbReference type="PRINTS" id="PR01163">
    <property type="entry name" value="BETATUBULIN"/>
</dbReference>
<dbReference type="SUPFAM" id="SSF81321">
    <property type="entry name" value="Family A G protein-coupled receptor-like"/>
    <property type="match status" value="1"/>
</dbReference>
<dbReference type="Gene3D" id="1.10.287.600">
    <property type="entry name" value="Helix hairpin bin"/>
    <property type="match status" value="1"/>
</dbReference>
<dbReference type="GO" id="GO:0007017">
    <property type="term" value="P:microtubule-based process"/>
    <property type="evidence" value="ECO:0007669"/>
    <property type="project" value="InterPro"/>
</dbReference>
<dbReference type="GO" id="GO:0003924">
    <property type="term" value="F:GTPase activity"/>
    <property type="evidence" value="ECO:0007669"/>
    <property type="project" value="InterPro"/>
</dbReference>
<evidence type="ECO:0000256" key="15">
    <source>
        <dbReference type="ARBA" id="ARBA00023040"/>
    </source>
</evidence>
<evidence type="ECO:0000256" key="3">
    <source>
        <dbReference type="ARBA" id="ARBA00004651"/>
    </source>
</evidence>
<dbReference type="SUPFAM" id="SSF52490">
    <property type="entry name" value="Tubulin nucleotide-binding domain-like"/>
    <property type="match status" value="1"/>
</dbReference>
<feature type="region of interest" description="Disordered" evidence="24">
    <location>
        <begin position="362"/>
        <end position="474"/>
    </location>
</feature>
<evidence type="ECO:0000256" key="10">
    <source>
        <dbReference type="ARBA" id="ARBA00022701"/>
    </source>
</evidence>
<dbReference type="GO" id="GO:0010468">
    <property type="term" value="P:regulation of gene expression"/>
    <property type="evidence" value="ECO:0007669"/>
    <property type="project" value="UniProtKB-ARBA"/>
</dbReference>
<keyword evidence="6" id="KW-1003">Cell membrane</keyword>
<dbReference type="InterPro" id="IPR036525">
    <property type="entry name" value="Tubulin/FtsZ_GTPase_sf"/>
</dbReference>
<dbReference type="Gene3D" id="3.30.1330.20">
    <property type="entry name" value="Tubulin/FtsZ, C-terminal domain"/>
    <property type="match status" value="1"/>
</dbReference>
<evidence type="ECO:0000256" key="6">
    <source>
        <dbReference type="ARBA" id="ARBA00022475"/>
    </source>
</evidence>
<keyword evidence="15" id="KW-0297">G-protein coupled receptor</keyword>
<feature type="transmembrane region" description="Helical" evidence="25">
    <location>
        <begin position="44"/>
        <end position="64"/>
    </location>
</feature>
<protein>
    <recommendedName>
        <fullName evidence="5">Melanocyte-stimulating hormone receptor</fullName>
    </recommendedName>
    <alternativeName>
        <fullName evidence="23">Melanocortin receptor 1</fullName>
    </alternativeName>
</protein>
<keyword evidence="21" id="KW-0807">Transducer</keyword>
<evidence type="ECO:0000256" key="24">
    <source>
        <dbReference type="SAM" id="MobiDB-lite"/>
    </source>
</evidence>
<keyword evidence="20" id="KW-0206">Cytoskeleton</keyword>
<keyword evidence="8" id="KW-1017">Isopeptide bond</keyword>
<dbReference type="PROSITE" id="PS00237">
    <property type="entry name" value="G_PROTEIN_RECEP_F1_1"/>
    <property type="match status" value="1"/>
</dbReference>
<feature type="region of interest" description="Disordered" evidence="24">
    <location>
        <begin position="1"/>
        <end position="21"/>
    </location>
</feature>
<evidence type="ECO:0000256" key="17">
    <source>
        <dbReference type="ARBA" id="ARBA00023136"/>
    </source>
</evidence>
<evidence type="ECO:0000256" key="18">
    <source>
        <dbReference type="ARBA" id="ARBA00023170"/>
    </source>
</evidence>
<reference evidence="28" key="1">
    <citation type="submission" date="2025-08" db="UniProtKB">
        <authorList>
            <consortium name="RefSeq"/>
        </authorList>
    </citation>
    <scope>IDENTIFICATION</scope>
</reference>
<comment type="similarity">
    <text evidence="4">Belongs to the tubulin family.</text>
</comment>
<evidence type="ECO:0000256" key="12">
    <source>
        <dbReference type="ARBA" id="ARBA00022741"/>
    </source>
</evidence>
<evidence type="ECO:0000256" key="25">
    <source>
        <dbReference type="SAM" id="Phobius"/>
    </source>
</evidence>
<gene>
    <name evidence="28" type="primary">LOC103082376</name>
</gene>
<dbReference type="InterPro" id="IPR018316">
    <property type="entry name" value="Tubulin/FtsZ_2-layer-sand-dom"/>
</dbReference>
<dbReference type="GO" id="GO:0005525">
    <property type="term" value="F:GTP binding"/>
    <property type="evidence" value="ECO:0007669"/>
    <property type="project" value="UniProtKB-KW"/>
</dbReference>
<keyword evidence="11" id="KW-0479">Metal-binding</keyword>
<dbReference type="PROSITE" id="PS00227">
    <property type="entry name" value="TUBULIN"/>
    <property type="match status" value="1"/>
</dbReference>
<dbReference type="Pfam" id="PF03953">
    <property type="entry name" value="Tubulin_C"/>
    <property type="match status" value="1"/>
</dbReference>
<dbReference type="PROSITE" id="PS50262">
    <property type="entry name" value="G_PROTEIN_RECEP_F1_2"/>
    <property type="match status" value="1"/>
</dbReference>
<dbReference type="InterPro" id="IPR037103">
    <property type="entry name" value="Tubulin/FtsZ-like_C"/>
</dbReference>
<evidence type="ECO:0000256" key="14">
    <source>
        <dbReference type="ARBA" id="ARBA00022989"/>
    </source>
</evidence>
<evidence type="ECO:0000256" key="19">
    <source>
        <dbReference type="ARBA" id="ARBA00023180"/>
    </source>
</evidence>
<comment type="cofactor">
    <cofactor evidence="1">
        <name>Mg(2+)</name>
        <dbReference type="ChEBI" id="CHEBI:18420"/>
    </cofactor>
</comment>
<feature type="compositionally biased region" description="Acidic residues" evidence="24">
    <location>
        <begin position="905"/>
        <end position="926"/>
    </location>
</feature>
<evidence type="ECO:0000256" key="13">
    <source>
        <dbReference type="ARBA" id="ARBA00022842"/>
    </source>
</evidence>
<evidence type="ECO:0000256" key="8">
    <source>
        <dbReference type="ARBA" id="ARBA00022499"/>
    </source>
</evidence>
<dbReference type="GO" id="GO:0005200">
    <property type="term" value="F:structural constituent of cytoskeleton"/>
    <property type="evidence" value="ECO:0007669"/>
    <property type="project" value="InterPro"/>
</dbReference>
<feature type="compositionally biased region" description="Polar residues" evidence="24">
    <location>
        <begin position="9"/>
        <end position="20"/>
    </location>
</feature>
<keyword evidence="27" id="KW-1185">Reference proteome</keyword>
<dbReference type="AlphaFoldDB" id="A0A340YAW5"/>
<dbReference type="PANTHER" id="PTHR11588">
    <property type="entry name" value="TUBULIN"/>
    <property type="match status" value="1"/>
</dbReference>
<dbReference type="FunFam" id="1.10.287.600:FF:000002">
    <property type="entry name" value="Tubulin beta chain"/>
    <property type="match status" value="1"/>
</dbReference>
<evidence type="ECO:0000256" key="16">
    <source>
        <dbReference type="ARBA" id="ARBA00023134"/>
    </source>
</evidence>
<feature type="domain" description="G-protein coupled receptors family 1 profile" evidence="26">
    <location>
        <begin position="55"/>
        <end position="298"/>
    </location>
</feature>
<feature type="compositionally biased region" description="Low complexity" evidence="24">
    <location>
        <begin position="443"/>
        <end position="455"/>
    </location>
</feature>
<dbReference type="InterPro" id="IPR008280">
    <property type="entry name" value="Tub_FtsZ_C"/>
</dbReference>
<dbReference type="InterPro" id="IPR003008">
    <property type="entry name" value="Tubulin_FtsZ_GTPase"/>
</dbReference>
<dbReference type="GO" id="GO:0046872">
    <property type="term" value="F:metal ion binding"/>
    <property type="evidence" value="ECO:0007669"/>
    <property type="project" value="UniProtKB-KW"/>
</dbReference>
<proteinExistence type="inferred from homology"/>
<dbReference type="GO" id="GO:0005874">
    <property type="term" value="C:microtubule"/>
    <property type="evidence" value="ECO:0007669"/>
    <property type="project" value="UniProtKB-KW"/>
</dbReference>
<dbReference type="SMART" id="SM00864">
    <property type="entry name" value="Tubulin"/>
    <property type="match status" value="1"/>
</dbReference>
<dbReference type="InterPro" id="IPR017975">
    <property type="entry name" value="Tubulin_CS"/>
</dbReference>
<dbReference type="InterPro" id="IPR017452">
    <property type="entry name" value="GPCR_Rhodpsn_7TM"/>
</dbReference>
<dbReference type="GeneID" id="103082376"/>
<dbReference type="Proteomes" id="UP000265300">
    <property type="component" value="Unplaced"/>
</dbReference>
<dbReference type="InterPro" id="IPR000217">
    <property type="entry name" value="Tubulin"/>
</dbReference>
<keyword evidence="13" id="KW-0460">Magnesium</keyword>
<keyword evidence="14 25" id="KW-1133">Transmembrane helix</keyword>
<comment type="subunit">
    <text evidence="22">Interacts with MGRN1, but does not undergo MGRN1-mediated ubiquitination; this interaction competes with GNAS-binding and thus inhibits agonist-induced cAMP production. Interacts with OPN3; the interaction results in a decrease in MC1R-mediated cAMP signaling and ultimately a decrease in melanin production in melanocytes.</text>
</comment>
<dbReference type="FunFam" id="3.40.50.1440:FF:000003">
    <property type="entry name" value="Tubulin beta chain"/>
    <property type="match status" value="1"/>
</dbReference>
<feature type="transmembrane region" description="Helical" evidence="25">
    <location>
        <begin position="161"/>
        <end position="181"/>
    </location>
</feature>
<evidence type="ECO:0000256" key="23">
    <source>
        <dbReference type="ARBA" id="ARBA00031491"/>
    </source>
</evidence>
<dbReference type="InterPro" id="IPR002453">
    <property type="entry name" value="Beta_tubulin"/>
</dbReference>
<keyword evidence="12" id="KW-0547">Nucleotide-binding</keyword>
<dbReference type="RefSeq" id="XP_007468545.1">
    <property type="nucleotide sequence ID" value="XM_007468483.1"/>
</dbReference>
<dbReference type="GO" id="GO:0004980">
    <property type="term" value="F:melanocyte-stimulating hormone receptor activity"/>
    <property type="evidence" value="ECO:0007669"/>
    <property type="project" value="UniProtKB-ARBA"/>
</dbReference>
<keyword evidence="7" id="KW-0963">Cytoplasm</keyword>
<dbReference type="STRING" id="118797.A0A340YAW5"/>
<comment type="subcellular location">
    <subcellularLocation>
        <location evidence="3">Cell membrane</location>
        <topology evidence="3">Multi-pass membrane protein</topology>
    </subcellularLocation>
    <subcellularLocation>
        <location evidence="2">Cytoplasm</location>
        <location evidence="2">Cytoskeleton</location>
    </subcellularLocation>
</comment>
<dbReference type="Gene3D" id="1.20.1070.10">
    <property type="entry name" value="Rhodopsin 7-helix transmembrane proteins"/>
    <property type="match status" value="1"/>
</dbReference>
<dbReference type="SMART" id="SM00865">
    <property type="entry name" value="Tubulin_C"/>
    <property type="match status" value="1"/>
</dbReference>
<keyword evidence="19" id="KW-0325">Glycoprotein</keyword>
<dbReference type="CDD" id="cd15351">
    <property type="entry name" value="7tmA_MC1R"/>
    <property type="match status" value="1"/>
</dbReference>
<evidence type="ECO:0000256" key="20">
    <source>
        <dbReference type="ARBA" id="ARBA00023212"/>
    </source>
</evidence>
<keyword evidence="18" id="KW-0675">Receptor</keyword>